<feature type="active site" description="Proton donor/acceptor" evidence="1">
    <location>
        <position position="133"/>
    </location>
</feature>
<dbReference type="PROSITE" id="PS52029">
    <property type="entry name" value="LD_TPASE"/>
    <property type="match status" value="1"/>
</dbReference>
<comment type="pathway">
    <text evidence="1">Cell wall biogenesis; peptidoglycan biosynthesis.</text>
</comment>
<evidence type="ECO:0000313" key="3">
    <source>
        <dbReference type="EMBL" id="MBB4640273.1"/>
    </source>
</evidence>
<feature type="domain" description="L,D-TPase catalytic" evidence="2">
    <location>
        <begin position="1"/>
        <end position="169"/>
    </location>
</feature>
<keyword evidence="1" id="KW-0961">Cell wall biogenesis/degradation</keyword>
<dbReference type="GO" id="GO:0009252">
    <property type="term" value="P:peptidoglycan biosynthetic process"/>
    <property type="evidence" value="ECO:0007669"/>
    <property type="project" value="UniProtKB-KW"/>
</dbReference>
<keyword evidence="1" id="KW-0573">Peptidoglycan synthesis</keyword>
<dbReference type="RefSeq" id="WP_184474132.1">
    <property type="nucleotide sequence ID" value="NZ_JACHOV010000002.1"/>
</dbReference>
<dbReference type="GO" id="GO:0016740">
    <property type="term" value="F:transferase activity"/>
    <property type="evidence" value="ECO:0007669"/>
    <property type="project" value="InterPro"/>
</dbReference>
<evidence type="ECO:0000259" key="2">
    <source>
        <dbReference type="PROSITE" id="PS52029"/>
    </source>
</evidence>
<sequence>MSLIKVDTHSNRLILDFIDIPCAIGRSGSCPAASKHEGDGCTPLGRWPVRGALLRPGRFTLDQPLTIPWRWTRPYDGWSDGMEDPAYNRPVRLPHPWSAETLQREDQAYDIIVVLGHNDRPPIPGAGSAIFFHIWVDAKPTEGCVAIAPDEMRRILPLLSPEMAMEITG</sequence>
<evidence type="ECO:0000313" key="4">
    <source>
        <dbReference type="Proteomes" id="UP000575068"/>
    </source>
</evidence>
<dbReference type="InterPro" id="IPR005490">
    <property type="entry name" value="LD_TPept_cat_dom"/>
</dbReference>
<protein>
    <submittedName>
        <fullName evidence="3">L,D-peptidoglycan transpeptidase YkuD (ErfK/YbiS/YcfS/YnhG family)</fullName>
    </submittedName>
</protein>
<gene>
    <name evidence="3" type="ORF">HNQ99_000561</name>
</gene>
<reference evidence="3 4" key="1">
    <citation type="submission" date="2020-08" db="EMBL/GenBank/DDBJ databases">
        <title>Genomic Encyclopedia of Type Strains, Phase IV (KMG-IV): sequencing the most valuable type-strain genomes for metagenomic binning, comparative biology and taxonomic classification.</title>
        <authorList>
            <person name="Goeker M."/>
        </authorList>
    </citation>
    <scope>NUCLEOTIDE SEQUENCE [LARGE SCALE GENOMIC DNA]</scope>
    <source>
        <strain evidence="3 4">DSM 7465</strain>
    </source>
</reference>
<accession>A0A840HQX2</accession>
<organism evidence="3 4">
    <name type="scientific">Rhizorhapis suberifaciens</name>
    <name type="common">corky root of lettuce</name>
    <dbReference type="NCBI Taxonomy" id="13656"/>
    <lineage>
        <taxon>Bacteria</taxon>
        <taxon>Pseudomonadati</taxon>
        <taxon>Pseudomonadota</taxon>
        <taxon>Alphaproteobacteria</taxon>
        <taxon>Sphingomonadales</taxon>
        <taxon>Sphingomonadaceae</taxon>
        <taxon>Rhizorhapis</taxon>
    </lineage>
</organism>
<dbReference type="EMBL" id="JACHOV010000002">
    <property type="protein sequence ID" value="MBB4640273.1"/>
    <property type="molecule type" value="Genomic_DNA"/>
</dbReference>
<dbReference type="GO" id="GO:0008360">
    <property type="term" value="P:regulation of cell shape"/>
    <property type="evidence" value="ECO:0007669"/>
    <property type="project" value="UniProtKB-UniRule"/>
</dbReference>
<keyword evidence="1" id="KW-0133">Cell shape</keyword>
<dbReference type="Pfam" id="PF03734">
    <property type="entry name" value="YkuD"/>
    <property type="match status" value="1"/>
</dbReference>
<dbReference type="AlphaFoldDB" id="A0A840HQX2"/>
<dbReference type="Proteomes" id="UP000575068">
    <property type="component" value="Unassembled WGS sequence"/>
</dbReference>
<keyword evidence="4" id="KW-1185">Reference proteome</keyword>
<comment type="caution">
    <text evidence="3">The sequence shown here is derived from an EMBL/GenBank/DDBJ whole genome shotgun (WGS) entry which is preliminary data.</text>
</comment>
<proteinExistence type="predicted"/>
<evidence type="ECO:0000256" key="1">
    <source>
        <dbReference type="PROSITE-ProRule" id="PRU01373"/>
    </source>
</evidence>
<dbReference type="PANTHER" id="PTHR38589">
    <property type="entry name" value="BLR0621 PROTEIN"/>
    <property type="match status" value="1"/>
</dbReference>
<name>A0A840HQX2_9SPHN</name>
<dbReference type="PANTHER" id="PTHR38589:SF1">
    <property type="entry name" value="BLR0621 PROTEIN"/>
    <property type="match status" value="1"/>
</dbReference>
<feature type="active site" description="Nucleophile" evidence="1">
    <location>
        <position position="144"/>
    </location>
</feature>
<dbReference type="GO" id="GO:0071555">
    <property type="term" value="P:cell wall organization"/>
    <property type="evidence" value="ECO:0007669"/>
    <property type="project" value="UniProtKB-UniRule"/>
</dbReference>